<dbReference type="AlphaFoldDB" id="A0A9P4U5M7"/>
<accession>A0A9P4U5M7</accession>
<sequence length="394" mass="45193">MGGNAFPNLKVLRLPHEIYNQLLTQCIAILKPEYYDLVFAPPEAPSKIDHGDIDLLVSSPAHVFTAKDLSSALGAVANTKVGVTTSFAILIPQEPATNESLVDAEQPYAQLDIHVCKEDYVEWETLLSSYGDLMQIIGVLNRAAGLTANDKGLHIRVPEIEKYNRKQSMLYLTHSVRCTLEFLGLDPKPYLEKTFTTDEEIFAWCVSGRFYGPKARDRENESANDRQRYAKRKMFTNCMNEWIPSHPEVWENRKVWTKEEVLAEAVRFFGIGKEYETMITAHRNKVAEEELIKGIQNAIPEDGQKLGEAMRGLKRFVKWDDGKLALCDDMGDVSDKPRWSAEIKEEQREGVLKWVNENWEELRRRERERMSIMKAKRDAENEKARQNAVLTRSN</sequence>
<evidence type="ECO:0000313" key="2">
    <source>
        <dbReference type="EMBL" id="KAF2437152.1"/>
    </source>
</evidence>
<dbReference type="OrthoDB" id="4708870at2759"/>
<name>A0A9P4U5M7_9PEZI</name>
<dbReference type="Proteomes" id="UP000800235">
    <property type="component" value="Unassembled WGS sequence"/>
</dbReference>
<comment type="caution">
    <text evidence="2">The sequence shown here is derived from an EMBL/GenBank/DDBJ whole genome shotgun (WGS) entry which is preliminary data.</text>
</comment>
<protein>
    <submittedName>
        <fullName evidence="2">Uncharacterized protein</fullName>
    </submittedName>
</protein>
<reference evidence="2" key="1">
    <citation type="journal article" date="2020" name="Stud. Mycol.">
        <title>101 Dothideomycetes genomes: a test case for predicting lifestyles and emergence of pathogens.</title>
        <authorList>
            <person name="Haridas S."/>
            <person name="Albert R."/>
            <person name="Binder M."/>
            <person name="Bloem J."/>
            <person name="Labutti K."/>
            <person name="Salamov A."/>
            <person name="Andreopoulos B."/>
            <person name="Baker S."/>
            <person name="Barry K."/>
            <person name="Bills G."/>
            <person name="Bluhm B."/>
            <person name="Cannon C."/>
            <person name="Castanera R."/>
            <person name="Culley D."/>
            <person name="Daum C."/>
            <person name="Ezra D."/>
            <person name="Gonzalez J."/>
            <person name="Henrissat B."/>
            <person name="Kuo A."/>
            <person name="Liang C."/>
            <person name="Lipzen A."/>
            <person name="Lutzoni F."/>
            <person name="Magnuson J."/>
            <person name="Mondo S."/>
            <person name="Nolan M."/>
            <person name="Ohm R."/>
            <person name="Pangilinan J."/>
            <person name="Park H.-J."/>
            <person name="Ramirez L."/>
            <person name="Alfaro M."/>
            <person name="Sun H."/>
            <person name="Tritt A."/>
            <person name="Yoshinaga Y."/>
            <person name="Zwiers L.-H."/>
            <person name="Turgeon B."/>
            <person name="Goodwin S."/>
            <person name="Spatafora J."/>
            <person name="Crous P."/>
            <person name="Grigoriev I."/>
        </authorList>
    </citation>
    <scope>NUCLEOTIDE SEQUENCE</scope>
    <source>
        <strain evidence="2">CBS 130266</strain>
    </source>
</reference>
<organism evidence="2 3">
    <name type="scientific">Tothia fuscella</name>
    <dbReference type="NCBI Taxonomy" id="1048955"/>
    <lineage>
        <taxon>Eukaryota</taxon>
        <taxon>Fungi</taxon>
        <taxon>Dikarya</taxon>
        <taxon>Ascomycota</taxon>
        <taxon>Pezizomycotina</taxon>
        <taxon>Dothideomycetes</taxon>
        <taxon>Pleosporomycetidae</taxon>
        <taxon>Venturiales</taxon>
        <taxon>Cylindrosympodiaceae</taxon>
        <taxon>Tothia</taxon>
    </lineage>
</organism>
<evidence type="ECO:0000256" key="1">
    <source>
        <dbReference type="SAM" id="MobiDB-lite"/>
    </source>
</evidence>
<keyword evidence="3" id="KW-1185">Reference proteome</keyword>
<feature type="region of interest" description="Disordered" evidence="1">
    <location>
        <begin position="375"/>
        <end position="394"/>
    </location>
</feature>
<evidence type="ECO:0000313" key="3">
    <source>
        <dbReference type="Proteomes" id="UP000800235"/>
    </source>
</evidence>
<gene>
    <name evidence="2" type="ORF">EJ08DRAFT_623681</name>
</gene>
<dbReference type="EMBL" id="MU007009">
    <property type="protein sequence ID" value="KAF2437152.1"/>
    <property type="molecule type" value="Genomic_DNA"/>
</dbReference>
<proteinExistence type="predicted"/>
<feature type="compositionally biased region" description="Basic and acidic residues" evidence="1">
    <location>
        <begin position="375"/>
        <end position="385"/>
    </location>
</feature>